<dbReference type="Gene3D" id="1.10.10.750">
    <property type="entry name" value="Ypt/Rab-GAP domain of gyp1p, domain 1"/>
    <property type="match status" value="1"/>
</dbReference>
<sequence>MPTTPVPPPKSTKRRSLRPKERPTSGASQPSSSPLASPTTNGRRPSLSNQSASGSLRTARGVKPKTEGTKTSPRGRGTKPRTLQREEESHSSSAGPSSPSMVSVGTGKNEEKSPTQLSSTTVTTDNSTSEASDNKEKSRPDQSDTDDDDEAEAVVISSVTRQRGPSQASSKPYTPLPTTEDSSAARPVSQIVAFNQVNLAAASRPKIIDKSQYIKSPMSSPFSASRKNSITSEDKTSVKNDVTSPPVAPSRPKILSRPEELGDQSPPQLSTSPTLPLSASSDEEHSVNKSNAPGLQFFDIQGKVDGAQVLGKESPVLSAGEPPSLWSSTPSTDQSPASDRQVSKLSDVRLSPPIYQRRVSASPAIDTARFPNPSPTISEPGAWPTRPPLSANSDKSPTKLAIRLTSPVTSPSRNQRLTLRKASAGVADLVGRGSGSNGDALHSPLVGSRRPRISLGSHMNSEPLASSSYLEDRQHTSSPSSTARPELVVSANGARLRTATSPASITTGPLDSTGDSSLDQQRGNKASYTGLSFVNQAYGKFSSLFNRTTTDPNGSAGPALHSAHYEQDIRQVNDGLNRADSVVSGRSALSPNTPGTPDSIAPSDTSTSTSTSGTGTELLLARLEAQNSANQEDPKAARVAMEALRRSWLMIKESTGYMAKGDSEIISRDDSKETAGAAPAQIDWDFWGSLVSDYEGVVKKHSRLVAQHIQGGIPSALRGTIWQLMARSKDLSVEQQYTKLLALSTPAEKQITLDLPRTLPREEYFKEPNGPGQMALFRVLKAYALYDPEVGYCQGIAFIVAPLLLHMPEEEAFCLLVRLMETYDLRGHYTPRMEKLHLRLFQLERLVEETLPLIQRHFIKEGVQTIMYASQWFMTLFAYRFPVELAVRLFDLVFAEGVETLFKFALVLLRVNQAQILSLHFEELVDFLHSRLLDAFAENPTDLLREAAKVGGVTPRKLKSLSRDYTTMMSRQKAEENETERLRRQVEQYERENKHLQGTLQELNQEHCDLANLLVQLKLDYAHEKDKSTQLIRDVAHLQEQLMTERERAEANLQSDLDSLTNKNWELTNRQADLLTQVNDLADQLAQTKMLYAESENERVILQKKWDDLRKAVRM</sequence>
<dbReference type="OrthoDB" id="295078at2759"/>
<feature type="region of interest" description="Disordered" evidence="4">
    <location>
        <begin position="1"/>
        <end position="185"/>
    </location>
</feature>
<dbReference type="FunFam" id="1.10.472.80:FF:000027">
    <property type="entry name" value="GTPase activating protein (Evi5)"/>
    <property type="match status" value="1"/>
</dbReference>
<keyword evidence="2 3" id="KW-0175">Coiled coil</keyword>
<feature type="compositionally biased region" description="Pro residues" evidence="4">
    <location>
        <begin position="1"/>
        <end position="10"/>
    </location>
</feature>
<keyword evidence="1" id="KW-0343">GTPase activation</keyword>
<dbReference type="GO" id="GO:0031267">
    <property type="term" value="F:small GTPase binding"/>
    <property type="evidence" value="ECO:0007669"/>
    <property type="project" value="TreeGrafter"/>
</dbReference>
<evidence type="ECO:0000256" key="3">
    <source>
        <dbReference type="SAM" id="Coils"/>
    </source>
</evidence>
<dbReference type="GO" id="GO:0005096">
    <property type="term" value="F:GTPase activator activity"/>
    <property type="evidence" value="ECO:0007669"/>
    <property type="project" value="UniProtKB-KW"/>
</dbReference>
<proteinExistence type="predicted"/>
<dbReference type="PANTHER" id="PTHR47219:SF9">
    <property type="entry name" value="GTPASE ACTIVATING PROTEIN AND CENTROSOME-ASSOCIATED, ISOFORM B"/>
    <property type="match status" value="1"/>
</dbReference>
<feature type="domain" description="Rab-GAP TBC" evidence="5">
    <location>
        <begin position="712"/>
        <end position="897"/>
    </location>
</feature>
<feature type="region of interest" description="Disordered" evidence="4">
    <location>
        <begin position="584"/>
        <end position="614"/>
    </location>
</feature>
<dbReference type="InterPro" id="IPR035969">
    <property type="entry name" value="Rab-GAP_TBC_sf"/>
</dbReference>
<dbReference type="Proteomes" id="UP001150925">
    <property type="component" value="Unassembled WGS sequence"/>
</dbReference>
<dbReference type="FunFam" id="1.10.10.750:FF:000003">
    <property type="entry name" value="GTPase activating protein (Evi5)"/>
    <property type="match status" value="1"/>
</dbReference>
<accession>A0A9W8ASB0</accession>
<dbReference type="Pfam" id="PF23436">
    <property type="entry name" value="RabGap-TBC_2"/>
    <property type="match status" value="1"/>
</dbReference>
<evidence type="ECO:0000256" key="1">
    <source>
        <dbReference type="ARBA" id="ARBA00022468"/>
    </source>
</evidence>
<evidence type="ECO:0000259" key="5">
    <source>
        <dbReference type="PROSITE" id="PS50086"/>
    </source>
</evidence>
<feature type="compositionally biased region" description="Polar residues" evidence="4">
    <location>
        <begin position="41"/>
        <end position="56"/>
    </location>
</feature>
<feature type="compositionally biased region" description="Low complexity" evidence="4">
    <location>
        <begin position="118"/>
        <end position="129"/>
    </location>
</feature>
<feature type="compositionally biased region" description="Low complexity" evidence="4">
    <location>
        <begin position="264"/>
        <end position="280"/>
    </location>
</feature>
<feature type="compositionally biased region" description="Polar residues" evidence="4">
    <location>
        <begin position="457"/>
        <end position="469"/>
    </location>
</feature>
<reference evidence="6" key="1">
    <citation type="submission" date="2022-07" db="EMBL/GenBank/DDBJ databases">
        <title>Phylogenomic reconstructions and comparative analyses of Kickxellomycotina fungi.</title>
        <authorList>
            <person name="Reynolds N.K."/>
            <person name="Stajich J.E."/>
            <person name="Barry K."/>
            <person name="Grigoriev I.V."/>
            <person name="Crous P."/>
            <person name="Smith M.E."/>
        </authorList>
    </citation>
    <scope>NUCLEOTIDE SEQUENCE</scope>
    <source>
        <strain evidence="6">RSA 1196</strain>
    </source>
</reference>
<feature type="compositionally biased region" description="Low complexity" evidence="4">
    <location>
        <begin position="91"/>
        <end position="105"/>
    </location>
</feature>
<evidence type="ECO:0000313" key="7">
    <source>
        <dbReference type="Proteomes" id="UP001150925"/>
    </source>
</evidence>
<feature type="compositionally biased region" description="Acidic residues" evidence="4">
    <location>
        <begin position="143"/>
        <end position="152"/>
    </location>
</feature>
<feature type="compositionally biased region" description="Polar residues" evidence="4">
    <location>
        <begin position="587"/>
        <end position="596"/>
    </location>
</feature>
<dbReference type="Gene3D" id="1.10.8.270">
    <property type="entry name" value="putative rabgap domain of human tbc1 domain family member 14 like domains"/>
    <property type="match status" value="1"/>
</dbReference>
<name>A0A9W8ASB0_9FUNG</name>
<dbReference type="PROSITE" id="PS50086">
    <property type="entry name" value="TBC_RABGAP"/>
    <property type="match status" value="1"/>
</dbReference>
<dbReference type="InterPro" id="IPR000195">
    <property type="entry name" value="Rab-GAP-TBC_dom"/>
</dbReference>
<dbReference type="FunFam" id="1.10.8.270:FF:000001">
    <property type="entry name" value="TBC1 domain family member 1"/>
    <property type="match status" value="1"/>
</dbReference>
<evidence type="ECO:0000256" key="4">
    <source>
        <dbReference type="SAM" id="MobiDB-lite"/>
    </source>
</evidence>
<dbReference type="Gene3D" id="1.10.472.80">
    <property type="entry name" value="Ypt/Rab-GAP domain of gyp1p, domain 3"/>
    <property type="match status" value="1"/>
</dbReference>
<keyword evidence="7" id="KW-1185">Reference proteome</keyword>
<feature type="compositionally biased region" description="Polar residues" evidence="4">
    <location>
        <begin position="325"/>
        <end position="344"/>
    </location>
</feature>
<evidence type="ECO:0000313" key="6">
    <source>
        <dbReference type="EMBL" id="KAJ1965386.1"/>
    </source>
</evidence>
<feature type="compositionally biased region" description="Low complexity" evidence="4">
    <location>
        <begin position="24"/>
        <end position="40"/>
    </location>
</feature>
<feature type="compositionally biased region" description="Polar residues" evidence="4">
    <location>
        <begin position="213"/>
        <end position="231"/>
    </location>
</feature>
<feature type="compositionally biased region" description="Polar residues" evidence="4">
    <location>
        <begin position="498"/>
        <end position="523"/>
    </location>
</feature>
<feature type="region of interest" description="Disordered" evidence="4">
    <location>
        <begin position="197"/>
        <end position="294"/>
    </location>
</feature>
<feature type="coiled-coil region" evidence="3">
    <location>
        <begin position="972"/>
        <end position="1006"/>
    </location>
</feature>
<dbReference type="PANTHER" id="PTHR47219">
    <property type="entry name" value="RAB GTPASE-ACTIVATING PROTEIN 1-LIKE"/>
    <property type="match status" value="1"/>
</dbReference>
<dbReference type="EMBL" id="JANBPY010000603">
    <property type="protein sequence ID" value="KAJ1965386.1"/>
    <property type="molecule type" value="Genomic_DNA"/>
</dbReference>
<feature type="region of interest" description="Disordered" evidence="4">
    <location>
        <begin position="309"/>
        <end position="397"/>
    </location>
</feature>
<dbReference type="SUPFAM" id="SSF47923">
    <property type="entry name" value="Ypt/Rab-GAP domain of gyp1p"/>
    <property type="match status" value="2"/>
</dbReference>
<feature type="compositionally biased region" description="Basic and acidic residues" evidence="4">
    <location>
        <begin position="132"/>
        <end position="142"/>
    </location>
</feature>
<feature type="coiled-coil region" evidence="3">
    <location>
        <begin position="1043"/>
        <end position="1098"/>
    </location>
</feature>
<dbReference type="SMART" id="SM00164">
    <property type="entry name" value="TBC"/>
    <property type="match status" value="1"/>
</dbReference>
<gene>
    <name evidence="6" type="primary">GYP5</name>
    <name evidence="6" type="ORF">IWQ62_002682</name>
</gene>
<evidence type="ECO:0000256" key="2">
    <source>
        <dbReference type="ARBA" id="ARBA00023054"/>
    </source>
</evidence>
<organism evidence="6 7">
    <name type="scientific">Dispira parvispora</name>
    <dbReference type="NCBI Taxonomy" id="1520584"/>
    <lineage>
        <taxon>Eukaryota</taxon>
        <taxon>Fungi</taxon>
        <taxon>Fungi incertae sedis</taxon>
        <taxon>Zoopagomycota</taxon>
        <taxon>Kickxellomycotina</taxon>
        <taxon>Dimargaritomycetes</taxon>
        <taxon>Dimargaritales</taxon>
        <taxon>Dimargaritaceae</taxon>
        <taxon>Dispira</taxon>
    </lineage>
</organism>
<comment type="caution">
    <text evidence="6">The sequence shown here is derived from an EMBL/GenBank/DDBJ whole genome shotgun (WGS) entry which is preliminary data.</text>
</comment>
<feature type="compositionally biased region" description="Polar residues" evidence="4">
    <location>
        <begin position="157"/>
        <end position="182"/>
    </location>
</feature>
<feature type="region of interest" description="Disordered" evidence="4">
    <location>
        <begin position="430"/>
        <end position="523"/>
    </location>
</feature>
<feature type="compositionally biased region" description="Low complexity" evidence="4">
    <location>
        <begin position="605"/>
        <end position="614"/>
    </location>
</feature>
<dbReference type="AlphaFoldDB" id="A0A9W8ASB0"/>
<protein>
    <submittedName>
        <fullName evidence="6">GTPase-activating protein</fullName>
    </submittedName>
</protein>
<dbReference type="InterPro" id="IPR050302">
    <property type="entry name" value="Rab_GAP_TBC_domain"/>
</dbReference>